<dbReference type="PANTHER" id="PTHR21245">
    <property type="entry name" value="HETEROGENEOUS NUCLEAR RIBONUCLEOPROTEIN"/>
    <property type="match status" value="1"/>
</dbReference>
<keyword evidence="1 2" id="KW-0694">RNA-binding</keyword>
<dbReference type="InterPro" id="IPR012677">
    <property type="entry name" value="Nucleotide-bd_a/b_plait_sf"/>
</dbReference>
<proteinExistence type="predicted"/>
<dbReference type="EMBL" id="KZ155826">
    <property type="protein sequence ID" value="OUS44074.1"/>
    <property type="molecule type" value="Genomic_DNA"/>
</dbReference>
<dbReference type="Gene3D" id="3.30.70.330">
    <property type="match status" value="2"/>
</dbReference>
<dbReference type="InterPro" id="IPR000504">
    <property type="entry name" value="RRM_dom"/>
</dbReference>
<sequence>MSPNLGAAHFIPSTSASPRPTFLYTVPTAARSSSRNNGAFTAPGTCPFPYSPGDRTSISVVERRSTNASASAPLPVRQRVPLAVAARANASIVAAFLVDGSMIASNPARARAQSGDPSSSTVDRERYDEKREISVFAAEDAADELIAGRARRDGEVFIGSISLEATEDAVRRALKACGAETGAVGFEMMTDRTTGKHRGYAFARYGDPESAAKAIETIESARVEIGGQKIRASVKPNKTRVFVGGIRKDATRAECVEALRARGAGLEFFELARPKKKKEGVEQTDENGGHGWATYYNEACAERFMKNMREAEDKLPIANESDTRGMTTSWATVKASAAKVQGIRTLHVRDLNSTNATEEAMRECFGRFGDIEDVQLRTDREPHFAWVTFANPNDAEKALGECEPVPDAPEGRKGGSFISSVDGATLNIAPAKGGGPKQKGAPESGRGGPSRGGRDDWSKYRTGGIGGKYGGGLAPRGSWSGRTPANNTMPVILPTGQVAYAMMPNRGGGRGGRGGGRRDNRHRPY</sequence>
<dbReference type="InterPro" id="IPR035979">
    <property type="entry name" value="RBD_domain_sf"/>
</dbReference>
<feature type="compositionally biased region" description="Gly residues" evidence="3">
    <location>
        <begin position="463"/>
        <end position="474"/>
    </location>
</feature>
<dbReference type="eggNOG" id="KOG0117">
    <property type="taxonomic scope" value="Eukaryota"/>
</dbReference>
<feature type="domain" description="RRM" evidence="4">
    <location>
        <begin position="344"/>
        <end position="433"/>
    </location>
</feature>
<dbReference type="PROSITE" id="PS50102">
    <property type="entry name" value="RRM"/>
    <property type="match status" value="2"/>
</dbReference>
<dbReference type="Proteomes" id="UP000195557">
    <property type="component" value="Unassembled WGS sequence"/>
</dbReference>
<dbReference type="Pfam" id="PF00076">
    <property type="entry name" value="RRM_1"/>
    <property type="match status" value="2"/>
</dbReference>
<dbReference type="CDD" id="cd00590">
    <property type="entry name" value="RRM_SF"/>
    <property type="match status" value="1"/>
</dbReference>
<name>A0A1Y5I764_OSTTA</name>
<protein>
    <recommendedName>
        <fullName evidence="4">RRM domain-containing protein</fullName>
    </recommendedName>
</protein>
<feature type="region of interest" description="Disordered" evidence="3">
    <location>
        <begin position="501"/>
        <end position="525"/>
    </location>
</feature>
<organism evidence="5">
    <name type="scientific">Ostreococcus tauri</name>
    <name type="common">Marine green alga</name>
    <dbReference type="NCBI Taxonomy" id="70448"/>
    <lineage>
        <taxon>Eukaryota</taxon>
        <taxon>Viridiplantae</taxon>
        <taxon>Chlorophyta</taxon>
        <taxon>Mamiellophyceae</taxon>
        <taxon>Mamiellales</taxon>
        <taxon>Bathycoccaceae</taxon>
        <taxon>Ostreococcus</taxon>
    </lineage>
</organism>
<evidence type="ECO:0000256" key="2">
    <source>
        <dbReference type="PROSITE-ProRule" id="PRU00176"/>
    </source>
</evidence>
<dbReference type="GO" id="GO:0003723">
    <property type="term" value="F:RNA binding"/>
    <property type="evidence" value="ECO:0007669"/>
    <property type="project" value="UniProtKB-UniRule"/>
</dbReference>
<evidence type="ECO:0000256" key="1">
    <source>
        <dbReference type="ARBA" id="ARBA00022884"/>
    </source>
</evidence>
<dbReference type="SUPFAM" id="SSF54928">
    <property type="entry name" value="RNA-binding domain, RBD"/>
    <property type="match status" value="2"/>
</dbReference>
<dbReference type="AlphaFoldDB" id="A0A1Y5I764"/>
<dbReference type="SMART" id="SM00360">
    <property type="entry name" value="RRM"/>
    <property type="match status" value="2"/>
</dbReference>
<feature type="region of interest" description="Disordered" evidence="3">
    <location>
        <begin position="426"/>
        <end position="487"/>
    </location>
</feature>
<feature type="domain" description="RRM" evidence="4">
    <location>
        <begin position="154"/>
        <end position="237"/>
    </location>
</feature>
<gene>
    <name evidence="5" type="ORF">BE221DRAFT_78776</name>
</gene>
<evidence type="ECO:0000256" key="3">
    <source>
        <dbReference type="SAM" id="MobiDB-lite"/>
    </source>
</evidence>
<accession>A0A1Y5I764</accession>
<evidence type="ECO:0000259" key="4">
    <source>
        <dbReference type="PROSITE" id="PS50102"/>
    </source>
</evidence>
<feature type="region of interest" description="Disordered" evidence="3">
    <location>
        <begin position="107"/>
        <end position="126"/>
    </location>
</feature>
<evidence type="ECO:0000313" key="5">
    <source>
        <dbReference type="EMBL" id="OUS44074.1"/>
    </source>
</evidence>
<reference evidence="5" key="1">
    <citation type="submission" date="2017-04" db="EMBL/GenBank/DDBJ databases">
        <title>Population genomics of picophytoplankton unveils novel chromosome hypervariability.</title>
        <authorList>
            <consortium name="DOE Joint Genome Institute"/>
            <person name="Blanc-Mathieu R."/>
            <person name="Krasovec M."/>
            <person name="Hebrard M."/>
            <person name="Yau S."/>
            <person name="Desgranges E."/>
            <person name="Martin J."/>
            <person name="Schackwitz W."/>
            <person name="Kuo A."/>
            <person name="Salin G."/>
            <person name="Donnadieu C."/>
            <person name="Desdevises Y."/>
            <person name="Sanchez-Ferandin S."/>
            <person name="Moreau H."/>
            <person name="Rivals E."/>
            <person name="Grigoriev I.V."/>
            <person name="Grimsley N."/>
            <person name="Eyre-Walker A."/>
            <person name="Piganeau G."/>
        </authorList>
    </citation>
    <scope>NUCLEOTIDE SEQUENCE [LARGE SCALE GENOMIC DNA]</scope>
    <source>
        <strain evidence="5">RCC 1115</strain>
    </source>
</reference>